<keyword evidence="2" id="KW-0238">DNA-binding</keyword>
<dbReference type="PROSITE" id="PS50071">
    <property type="entry name" value="HOMEOBOX_2"/>
    <property type="match status" value="1"/>
</dbReference>
<comment type="subcellular location">
    <subcellularLocation>
        <location evidence="1 2">Nucleus</location>
    </subcellularLocation>
</comment>
<gene>
    <name evidence="5" type="ORF">NQ317_012722</name>
</gene>
<dbReference type="EMBL" id="JAPWTJ010000357">
    <property type="protein sequence ID" value="KAJ8979252.1"/>
    <property type="molecule type" value="Genomic_DNA"/>
</dbReference>
<keyword evidence="2" id="KW-0539">Nucleus</keyword>
<accession>A0ABQ9JPC6</accession>
<organism evidence="5 6">
    <name type="scientific">Molorchus minor</name>
    <dbReference type="NCBI Taxonomy" id="1323400"/>
    <lineage>
        <taxon>Eukaryota</taxon>
        <taxon>Metazoa</taxon>
        <taxon>Ecdysozoa</taxon>
        <taxon>Arthropoda</taxon>
        <taxon>Hexapoda</taxon>
        <taxon>Insecta</taxon>
        <taxon>Pterygota</taxon>
        <taxon>Neoptera</taxon>
        <taxon>Endopterygota</taxon>
        <taxon>Coleoptera</taxon>
        <taxon>Polyphaga</taxon>
        <taxon>Cucujiformia</taxon>
        <taxon>Chrysomeloidea</taxon>
        <taxon>Cerambycidae</taxon>
        <taxon>Lamiinae</taxon>
        <taxon>Monochamini</taxon>
        <taxon>Molorchus</taxon>
    </lineage>
</organism>
<evidence type="ECO:0000313" key="5">
    <source>
        <dbReference type="EMBL" id="KAJ8979252.1"/>
    </source>
</evidence>
<proteinExistence type="predicted"/>
<dbReference type="SUPFAM" id="SSF46689">
    <property type="entry name" value="Homeodomain-like"/>
    <property type="match status" value="1"/>
</dbReference>
<evidence type="ECO:0000259" key="4">
    <source>
        <dbReference type="PROSITE" id="PS50071"/>
    </source>
</evidence>
<evidence type="ECO:0000256" key="2">
    <source>
        <dbReference type="PROSITE-ProRule" id="PRU00108"/>
    </source>
</evidence>
<feature type="DNA-binding region" description="Homeobox" evidence="2">
    <location>
        <begin position="40"/>
        <end position="52"/>
    </location>
</feature>
<dbReference type="Proteomes" id="UP001162164">
    <property type="component" value="Unassembled WGS sequence"/>
</dbReference>
<dbReference type="Gene3D" id="1.10.10.60">
    <property type="entry name" value="Homeodomain-like"/>
    <property type="match status" value="1"/>
</dbReference>
<dbReference type="InterPro" id="IPR009057">
    <property type="entry name" value="Homeodomain-like_sf"/>
</dbReference>
<keyword evidence="2" id="KW-0371">Homeobox</keyword>
<keyword evidence="6" id="KW-1185">Reference proteome</keyword>
<evidence type="ECO:0000256" key="3">
    <source>
        <dbReference type="SAM" id="MobiDB-lite"/>
    </source>
</evidence>
<name>A0ABQ9JPC6_9CUCU</name>
<protein>
    <recommendedName>
        <fullName evidence="4">Homeobox domain-containing protein</fullName>
    </recommendedName>
</protein>
<evidence type="ECO:0000256" key="1">
    <source>
        <dbReference type="ARBA" id="ARBA00004123"/>
    </source>
</evidence>
<dbReference type="InterPro" id="IPR001356">
    <property type="entry name" value="HD"/>
</dbReference>
<feature type="compositionally biased region" description="Low complexity" evidence="3">
    <location>
        <begin position="123"/>
        <end position="142"/>
    </location>
</feature>
<dbReference type="CDD" id="cd00086">
    <property type="entry name" value="homeodomain"/>
    <property type="match status" value="1"/>
</dbReference>
<feature type="region of interest" description="Disordered" evidence="3">
    <location>
        <begin position="46"/>
        <end position="158"/>
    </location>
</feature>
<evidence type="ECO:0000313" key="6">
    <source>
        <dbReference type="Proteomes" id="UP001162164"/>
    </source>
</evidence>
<feature type="domain" description="Homeobox" evidence="4">
    <location>
        <begin position="38"/>
        <end position="51"/>
    </location>
</feature>
<reference evidence="5" key="1">
    <citation type="journal article" date="2023" name="Insect Mol. Biol.">
        <title>Genome sequencing provides insights into the evolution of gene families encoding plant cell wall-degrading enzymes in longhorned beetles.</title>
        <authorList>
            <person name="Shin N.R."/>
            <person name="Okamura Y."/>
            <person name="Kirsch R."/>
            <person name="Pauchet Y."/>
        </authorList>
    </citation>
    <scope>NUCLEOTIDE SEQUENCE</scope>
    <source>
        <strain evidence="5">MMC_N1</strain>
    </source>
</reference>
<sequence>MIYDGTYIKQDDPNSTALKLQFDTRSDPARGCPGVLTEVWFQNRRAKWRKAERLKEEQRKRDGQDIVKRDGETKEEKVEDGHPTSSPEVNQDEEMARERECSSRSSAGRETPDQTRSVPEADPSNPSSPHSPTPSASSETPRPMQPPPFSHMFPFGDG</sequence>
<feature type="compositionally biased region" description="Basic and acidic residues" evidence="3">
    <location>
        <begin position="49"/>
        <end position="82"/>
    </location>
</feature>
<comment type="caution">
    <text evidence="5">The sequence shown here is derived from an EMBL/GenBank/DDBJ whole genome shotgun (WGS) entry which is preliminary data.</text>
</comment>